<feature type="transmembrane region" description="Helical" evidence="2">
    <location>
        <begin position="54"/>
        <end position="76"/>
    </location>
</feature>
<dbReference type="AlphaFoldDB" id="J5TEM4"/>
<feature type="region of interest" description="Disordered" evidence="1">
    <location>
        <begin position="1"/>
        <end position="44"/>
    </location>
</feature>
<proteinExistence type="predicted"/>
<dbReference type="GeneID" id="25983676"/>
<dbReference type="VEuPathDB" id="FungiDB:A1Q1_00162"/>
<evidence type="ECO:0000256" key="2">
    <source>
        <dbReference type="SAM" id="Phobius"/>
    </source>
</evidence>
<name>J5TEM4_TRIAS</name>
<gene>
    <name evidence="3" type="ORF">A1Q1_00162</name>
</gene>
<evidence type="ECO:0008006" key="5">
    <source>
        <dbReference type="Google" id="ProtNLM"/>
    </source>
</evidence>
<organism evidence="3 4">
    <name type="scientific">Trichosporon asahii var. asahii (strain ATCC 90039 / CBS 2479 / JCM 2466 / KCTC 7840 / NBRC 103889/ NCYC 2677 / UAMH 7654)</name>
    <name type="common">Yeast</name>
    <dbReference type="NCBI Taxonomy" id="1186058"/>
    <lineage>
        <taxon>Eukaryota</taxon>
        <taxon>Fungi</taxon>
        <taxon>Dikarya</taxon>
        <taxon>Basidiomycota</taxon>
        <taxon>Agaricomycotina</taxon>
        <taxon>Tremellomycetes</taxon>
        <taxon>Trichosporonales</taxon>
        <taxon>Trichosporonaceae</taxon>
        <taxon>Trichosporon</taxon>
    </lineage>
</organism>
<evidence type="ECO:0000256" key="1">
    <source>
        <dbReference type="SAM" id="MobiDB-lite"/>
    </source>
</evidence>
<dbReference type="OrthoDB" id="10039566at2759"/>
<keyword evidence="2" id="KW-1133">Transmembrane helix</keyword>
<dbReference type="EMBL" id="ALBS01000099">
    <property type="protein sequence ID" value="EJT50541.1"/>
    <property type="molecule type" value="Genomic_DNA"/>
</dbReference>
<reference evidence="3 4" key="1">
    <citation type="journal article" date="2012" name="Eukaryot. Cell">
        <title>Draft genome sequence of CBS 2479, the standard type strain of Trichosporon asahii.</title>
        <authorList>
            <person name="Yang R.Y."/>
            <person name="Li H.T."/>
            <person name="Zhu H."/>
            <person name="Zhou G.P."/>
            <person name="Wang M."/>
            <person name="Wang L."/>
        </authorList>
    </citation>
    <scope>NUCLEOTIDE SEQUENCE [LARGE SCALE GENOMIC DNA]</scope>
    <source>
        <strain evidence="4">ATCC 90039 / CBS 2479 / JCM 2466 / KCTC 7840 / NCYC 2677 / UAMH 7654</strain>
    </source>
</reference>
<accession>J5TEM4</accession>
<dbReference type="KEGG" id="tasa:A1Q1_00162"/>
<evidence type="ECO:0000313" key="3">
    <source>
        <dbReference type="EMBL" id="EJT50541.1"/>
    </source>
</evidence>
<dbReference type="Proteomes" id="UP000002748">
    <property type="component" value="Unassembled WGS sequence"/>
</dbReference>
<protein>
    <recommendedName>
        <fullName evidence="5">Pre-rRNA processing protein</fullName>
    </recommendedName>
</protein>
<comment type="caution">
    <text evidence="3">The sequence shown here is derived from an EMBL/GenBank/DDBJ whole genome shotgun (WGS) entry which is preliminary data.</text>
</comment>
<dbReference type="HOGENOM" id="CLU_014996_0_0_1"/>
<evidence type="ECO:0000313" key="4">
    <source>
        <dbReference type="Proteomes" id="UP000002748"/>
    </source>
</evidence>
<keyword evidence="2" id="KW-0812">Transmembrane</keyword>
<dbReference type="RefSeq" id="XP_014181965.1">
    <property type="nucleotide sequence ID" value="XM_014326490.1"/>
</dbReference>
<sequence length="581" mass="62218">MAPAKPKRTPSGPSTSARTVEVHHSDSPPSSPSTERSPLLGDRPRASRRRWRPFVGWLVLICLVAGVAVAFTSVGLDDPSDDAEPVQFAEPRVDILNIDDAGLHLNLSMLAGVDADDAIAQESHGKWWSAVARRTARTAMGLGVKVLDVDVSEIAIYAGSETSKLPLLQIQVPETLSVPVIRKDDPLEPFSFEAIALPIAPVSESWDWLQQAWKSNDAKLVVSIPQAKVKLPIASFLSYSASDLTVPFEGRMPVIPNFPKPGHPLNLTQLVDLRAYNVSTDDGLRITARAAVPNPGLPADIGEKLDFGVPFDVELEKIPVAQGVATLSGVSRTHIFVSVNGLGTNLTGKAEKPLSRFLQRFMKGLPNSVTVHGQAEADPGLPRTKPAPTYLAQRLSDVEANLTFPGPDPVPELVKSMSIEDMSIEQAEDGGMAASGIMVAILEMPKGLEGVKLNVTGVRPDVLIYDGETTPQDPYDPTHPPARAFSRISTQEFLNATTTAGDDGAVVRAPFKHLPLRVLEGHESVFQSFIRKIILQRGALAGIDGIADARASLPIGDMDVAGLPVNGSMWIGRGTILGMNL</sequence>
<keyword evidence="2" id="KW-0472">Membrane</keyword>